<accession>A0A561E313</accession>
<feature type="region of interest" description="Disordered" evidence="2">
    <location>
        <begin position="28"/>
        <end position="84"/>
    </location>
</feature>
<dbReference type="RefSeq" id="WP_145228731.1">
    <property type="nucleotide sequence ID" value="NZ_VIVQ01000002.1"/>
</dbReference>
<sequence length="223" mass="22989">MSVKQIRPIVAASVALVAAVALSACNDNSAPQVAPAPSSKTASTATPSTSTSTDPGARESASPVTPKTSASVATGSTDTKVTPSGTVLKFGQPAVIKDDDEGTFRIVVKSLTKAPASAYSAANVNQSSGTMYYINFDVTDLGGSQYFTPSSPNFLFLYPTFTSSQKAKSGGAPLNSLPGGCTPNDNTMTTGQTASNCYYYQITGATPTTVTYNDYSINLTWQS</sequence>
<organism evidence="4 5">
    <name type="scientific">Rudaeicoccus suwonensis</name>
    <dbReference type="NCBI Taxonomy" id="657409"/>
    <lineage>
        <taxon>Bacteria</taxon>
        <taxon>Bacillati</taxon>
        <taxon>Actinomycetota</taxon>
        <taxon>Actinomycetes</taxon>
        <taxon>Micrococcales</taxon>
        <taxon>Dermacoccaceae</taxon>
        <taxon>Rudaeicoccus</taxon>
    </lineage>
</organism>
<protein>
    <submittedName>
        <fullName evidence="4">Uncharacterized protein</fullName>
    </submittedName>
</protein>
<evidence type="ECO:0000256" key="1">
    <source>
        <dbReference type="ARBA" id="ARBA00022729"/>
    </source>
</evidence>
<dbReference type="EMBL" id="VIVQ01000002">
    <property type="protein sequence ID" value="TWE09990.1"/>
    <property type="molecule type" value="Genomic_DNA"/>
</dbReference>
<evidence type="ECO:0000313" key="4">
    <source>
        <dbReference type="EMBL" id="TWE09990.1"/>
    </source>
</evidence>
<gene>
    <name evidence="4" type="ORF">BKA23_2336</name>
</gene>
<name>A0A561E313_9MICO</name>
<dbReference type="PROSITE" id="PS51257">
    <property type="entry name" value="PROKAR_LIPOPROTEIN"/>
    <property type="match status" value="1"/>
</dbReference>
<evidence type="ECO:0000256" key="3">
    <source>
        <dbReference type="SAM" id="SignalP"/>
    </source>
</evidence>
<keyword evidence="5" id="KW-1185">Reference proteome</keyword>
<comment type="caution">
    <text evidence="4">The sequence shown here is derived from an EMBL/GenBank/DDBJ whole genome shotgun (WGS) entry which is preliminary data.</text>
</comment>
<feature type="chain" id="PRO_5039299522" evidence="3">
    <location>
        <begin position="24"/>
        <end position="223"/>
    </location>
</feature>
<keyword evidence="1 3" id="KW-0732">Signal</keyword>
<dbReference type="OrthoDB" id="5147873at2"/>
<dbReference type="Proteomes" id="UP000318297">
    <property type="component" value="Unassembled WGS sequence"/>
</dbReference>
<reference evidence="4 5" key="1">
    <citation type="submission" date="2019-06" db="EMBL/GenBank/DDBJ databases">
        <title>Sequencing the genomes of 1000 actinobacteria strains.</title>
        <authorList>
            <person name="Klenk H.-P."/>
        </authorList>
    </citation>
    <scope>NUCLEOTIDE SEQUENCE [LARGE SCALE GENOMIC DNA]</scope>
    <source>
        <strain evidence="4 5">DSM 19560</strain>
    </source>
</reference>
<dbReference type="Gene3D" id="2.60.40.1240">
    <property type="match status" value="1"/>
</dbReference>
<feature type="signal peptide" evidence="3">
    <location>
        <begin position="1"/>
        <end position="23"/>
    </location>
</feature>
<feature type="compositionally biased region" description="Polar residues" evidence="2">
    <location>
        <begin position="62"/>
        <end position="84"/>
    </location>
</feature>
<evidence type="ECO:0000256" key="2">
    <source>
        <dbReference type="SAM" id="MobiDB-lite"/>
    </source>
</evidence>
<proteinExistence type="predicted"/>
<feature type="compositionally biased region" description="Low complexity" evidence="2">
    <location>
        <begin position="35"/>
        <end position="53"/>
    </location>
</feature>
<dbReference type="InterPro" id="IPR029050">
    <property type="entry name" value="Immunoprotect_excell_Ig-like"/>
</dbReference>
<dbReference type="AlphaFoldDB" id="A0A561E313"/>
<evidence type="ECO:0000313" key="5">
    <source>
        <dbReference type="Proteomes" id="UP000318297"/>
    </source>
</evidence>